<proteinExistence type="predicted"/>
<evidence type="ECO:0000313" key="2">
    <source>
        <dbReference type="Proteomes" id="UP000265882"/>
    </source>
</evidence>
<protein>
    <submittedName>
        <fullName evidence="1">Uncharacterized protein</fullName>
    </submittedName>
</protein>
<organism evidence="1 2">
    <name type="scientific">Abyssobacteria bacterium (strain SURF_5)</name>
    <dbReference type="NCBI Taxonomy" id="2093360"/>
    <lineage>
        <taxon>Bacteria</taxon>
        <taxon>Pseudomonadati</taxon>
        <taxon>Candidatus Hydrogenedentota</taxon>
        <taxon>Candidatus Abyssobacteria</taxon>
    </lineage>
</organism>
<dbReference type="EMBL" id="QZKU01000110">
    <property type="protein sequence ID" value="RJP17792.1"/>
    <property type="molecule type" value="Genomic_DNA"/>
</dbReference>
<comment type="caution">
    <text evidence="1">The sequence shown here is derived from an EMBL/GenBank/DDBJ whole genome shotgun (WGS) entry which is preliminary data.</text>
</comment>
<sequence>MTHGGPVQCGCCGALVAPEVPQYFFEIECFRLLAERNREIPRRGSREYHEAMEELRPEITTSYYHNAELYRNGHLWCPVCGSRLTPSKEE</sequence>
<reference evidence="1 2" key="1">
    <citation type="journal article" date="2017" name="ISME J.">
        <title>Energy and carbon metabolisms in a deep terrestrial subsurface fluid microbial community.</title>
        <authorList>
            <person name="Momper L."/>
            <person name="Jungbluth S.P."/>
            <person name="Lee M.D."/>
            <person name="Amend J.P."/>
        </authorList>
    </citation>
    <scope>NUCLEOTIDE SEQUENCE [LARGE SCALE GENOMIC DNA]</scope>
    <source>
        <strain evidence="1">SURF_5</strain>
    </source>
</reference>
<dbReference type="Proteomes" id="UP000265882">
    <property type="component" value="Unassembled WGS sequence"/>
</dbReference>
<dbReference type="AlphaFoldDB" id="A0A3A4NEJ8"/>
<name>A0A3A4NEJ8_ABYX5</name>
<accession>A0A3A4NEJ8</accession>
<gene>
    <name evidence="1" type="ORF">C4520_15595</name>
</gene>
<evidence type="ECO:0000313" key="1">
    <source>
        <dbReference type="EMBL" id="RJP17792.1"/>
    </source>
</evidence>